<dbReference type="PANTHER" id="PTHR12675">
    <property type="entry name" value="MUSCLEBLIND-LIKE PROTEIN"/>
    <property type="match status" value="1"/>
</dbReference>
<comment type="caution">
    <text evidence="8">The sequence shown here is derived from an EMBL/GenBank/DDBJ whole genome shotgun (WGS) entry which is preliminary data.</text>
</comment>
<evidence type="ECO:0000256" key="6">
    <source>
        <dbReference type="PROSITE-ProRule" id="PRU00723"/>
    </source>
</evidence>
<evidence type="ECO:0000256" key="3">
    <source>
        <dbReference type="ARBA" id="ARBA00022771"/>
    </source>
</evidence>
<keyword evidence="2" id="KW-0677">Repeat</keyword>
<evidence type="ECO:0000256" key="4">
    <source>
        <dbReference type="ARBA" id="ARBA00022833"/>
    </source>
</evidence>
<feature type="domain" description="C3H1-type" evidence="7">
    <location>
        <begin position="54"/>
        <end position="75"/>
    </location>
</feature>
<dbReference type="Pfam" id="PF14608">
    <property type="entry name" value="zf-CCCH_2"/>
    <property type="match status" value="2"/>
</dbReference>
<sequence length="360" mass="40757">MNEVAGRKFECQTEEKVHEKLVICRDFLRSLCKRGDQCRYFHPLKEDGQEVYAFCHDFQNGNCSRIGCKFIHCSAEDEDHYKKTGELLPHVYEAYRKIIDCLNETGPLCKDYSKGKCKRDPCKYRHLTDAERFEMDKVNNRPPMKMIGRNVEERNCCQNTNELKHCRTKDYDECGCECKRRRLYNYGPEISSRNCDTNDSCKLWVLESENEMLRQRLSELAKKNCDLQATNEFLLEQNARLRMGEKTTASLTAVTVPAVTITNAGTLAQGQVNMQQPQVLRTVTASVATVPVSLAAVAATPVSIAAVSMAPVQIPPVCTMAQVAHTQDGSSLAASIRQEQLISYPILNRPTIIQSTFSHN</sequence>
<feature type="domain" description="C3H1-type" evidence="7">
    <location>
        <begin position="103"/>
        <end position="129"/>
    </location>
</feature>
<dbReference type="Proteomes" id="UP001367676">
    <property type="component" value="Unassembled WGS sequence"/>
</dbReference>
<feature type="zinc finger region" description="C3H1-type" evidence="6">
    <location>
        <begin position="103"/>
        <end position="129"/>
    </location>
</feature>
<dbReference type="InterPro" id="IPR036855">
    <property type="entry name" value="Znf_CCCH_sf"/>
</dbReference>
<dbReference type="InterPro" id="IPR054429">
    <property type="entry name" value="Znf-CCCH_Muscleblind-like"/>
</dbReference>
<dbReference type="PANTHER" id="PTHR12675:SF6">
    <property type="entry name" value="ZINC FINGER CCCH DOMAIN-CONTAINING PROTEIN 10"/>
    <property type="match status" value="1"/>
</dbReference>
<evidence type="ECO:0000256" key="2">
    <source>
        <dbReference type="ARBA" id="ARBA00022737"/>
    </source>
</evidence>
<name>A0AAN9T502_9HEMI</name>
<dbReference type="InterPro" id="IPR000571">
    <property type="entry name" value="Znf_CCCH"/>
</dbReference>
<dbReference type="Gene3D" id="3.30.1370.210">
    <property type="match status" value="1"/>
</dbReference>
<evidence type="ECO:0000313" key="8">
    <source>
        <dbReference type="EMBL" id="KAK7572150.1"/>
    </source>
</evidence>
<gene>
    <name evidence="8" type="ORF">V9T40_014622</name>
</gene>
<feature type="domain" description="C3H1-type" evidence="7">
    <location>
        <begin position="19"/>
        <end position="45"/>
    </location>
</feature>
<evidence type="ECO:0000313" key="9">
    <source>
        <dbReference type="Proteomes" id="UP001367676"/>
    </source>
</evidence>
<dbReference type="AlphaFoldDB" id="A0AAN9T502"/>
<keyword evidence="9" id="KW-1185">Reference proteome</keyword>
<dbReference type="SMART" id="SM00356">
    <property type="entry name" value="ZnF_C3H1"/>
    <property type="match status" value="3"/>
</dbReference>
<reference evidence="8 9" key="1">
    <citation type="submission" date="2024-03" db="EMBL/GenBank/DDBJ databases">
        <title>Adaptation during the transition from Ophiocordyceps entomopathogen to insect associate is accompanied by gene loss and intensified selection.</title>
        <authorList>
            <person name="Ward C.M."/>
            <person name="Onetto C.A."/>
            <person name="Borneman A.R."/>
        </authorList>
    </citation>
    <scope>NUCLEOTIDE SEQUENCE [LARGE SCALE GENOMIC DNA]</scope>
    <source>
        <strain evidence="8">AWRI1</strain>
        <tissue evidence="8">Single Adult Female</tissue>
    </source>
</reference>
<evidence type="ECO:0000259" key="7">
    <source>
        <dbReference type="PROSITE" id="PS50103"/>
    </source>
</evidence>
<keyword evidence="4 6" id="KW-0862">Zinc</keyword>
<organism evidence="8 9">
    <name type="scientific">Parthenolecanium corni</name>
    <dbReference type="NCBI Taxonomy" id="536013"/>
    <lineage>
        <taxon>Eukaryota</taxon>
        <taxon>Metazoa</taxon>
        <taxon>Ecdysozoa</taxon>
        <taxon>Arthropoda</taxon>
        <taxon>Hexapoda</taxon>
        <taxon>Insecta</taxon>
        <taxon>Pterygota</taxon>
        <taxon>Neoptera</taxon>
        <taxon>Paraneoptera</taxon>
        <taxon>Hemiptera</taxon>
        <taxon>Sternorrhyncha</taxon>
        <taxon>Coccoidea</taxon>
        <taxon>Coccidae</taxon>
        <taxon>Parthenolecanium</taxon>
    </lineage>
</organism>
<feature type="zinc finger region" description="C3H1-type" evidence="6">
    <location>
        <begin position="54"/>
        <end position="75"/>
    </location>
</feature>
<dbReference type="Pfam" id="PF22628">
    <property type="entry name" value="zf-CCCH_10"/>
    <property type="match status" value="1"/>
</dbReference>
<dbReference type="GO" id="GO:0043484">
    <property type="term" value="P:regulation of RNA splicing"/>
    <property type="evidence" value="ECO:0007669"/>
    <property type="project" value="TreeGrafter"/>
</dbReference>
<feature type="zinc finger region" description="C3H1-type" evidence="6">
    <location>
        <begin position="19"/>
        <end position="45"/>
    </location>
</feature>
<comment type="similarity">
    <text evidence="5">Belongs to the muscleblind family.</text>
</comment>
<evidence type="ECO:0000256" key="1">
    <source>
        <dbReference type="ARBA" id="ARBA00022723"/>
    </source>
</evidence>
<evidence type="ECO:0000256" key="5">
    <source>
        <dbReference type="ARBA" id="ARBA00038226"/>
    </source>
</evidence>
<dbReference type="SUPFAM" id="SSF90229">
    <property type="entry name" value="CCCH zinc finger"/>
    <property type="match status" value="1"/>
</dbReference>
<keyword evidence="3 6" id="KW-0863">Zinc-finger</keyword>
<proteinExistence type="inferred from homology"/>
<dbReference type="GO" id="GO:0008270">
    <property type="term" value="F:zinc ion binding"/>
    <property type="evidence" value="ECO:0007669"/>
    <property type="project" value="UniProtKB-KW"/>
</dbReference>
<dbReference type="EMBL" id="JBBCAQ010000038">
    <property type="protein sequence ID" value="KAK7572150.1"/>
    <property type="molecule type" value="Genomic_DNA"/>
</dbReference>
<dbReference type="PROSITE" id="PS50103">
    <property type="entry name" value="ZF_C3H1"/>
    <property type="match status" value="3"/>
</dbReference>
<accession>A0AAN9T502</accession>
<protein>
    <recommendedName>
        <fullName evidence="7">C3H1-type domain-containing protein</fullName>
    </recommendedName>
</protein>
<dbReference type="GO" id="GO:0003723">
    <property type="term" value="F:RNA binding"/>
    <property type="evidence" value="ECO:0007669"/>
    <property type="project" value="TreeGrafter"/>
</dbReference>
<keyword evidence="1 6" id="KW-0479">Metal-binding</keyword>